<dbReference type="EMBL" id="GEDG01020128">
    <property type="protein sequence ID" value="JAP19376.1"/>
    <property type="molecule type" value="Transcribed_RNA"/>
</dbReference>
<organism evidence="1">
    <name type="scientific">Solanum chacoense</name>
    <name type="common">Chaco potato</name>
    <dbReference type="NCBI Taxonomy" id="4108"/>
    <lineage>
        <taxon>Eukaryota</taxon>
        <taxon>Viridiplantae</taxon>
        <taxon>Streptophyta</taxon>
        <taxon>Embryophyta</taxon>
        <taxon>Tracheophyta</taxon>
        <taxon>Spermatophyta</taxon>
        <taxon>Magnoliopsida</taxon>
        <taxon>eudicotyledons</taxon>
        <taxon>Gunneridae</taxon>
        <taxon>Pentapetalae</taxon>
        <taxon>asterids</taxon>
        <taxon>lamiids</taxon>
        <taxon>Solanales</taxon>
        <taxon>Solanaceae</taxon>
        <taxon>Solanoideae</taxon>
        <taxon>Solaneae</taxon>
        <taxon>Solanum</taxon>
    </lineage>
</organism>
<name>A0A0V0HHJ5_SOLCH</name>
<sequence>MLLLDGCFVVEFIRGEDIIINIDDCIYNQIFRDLMLLENQLPLFILNKLHDMTKQVDELPLAILLNNSSFFTNNLPPMFCASYRETKYNAENIKHLLHAVHIFSCHGQNPMKNSKK</sequence>
<accession>A0A0V0HHJ5</accession>
<dbReference type="AlphaFoldDB" id="A0A0V0HHJ5"/>
<proteinExistence type="predicted"/>
<dbReference type="Pfam" id="PF03140">
    <property type="entry name" value="DUF247"/>
    <property type="match status" value="1"/>
</dbReference>
<dbReference type="InterPro" id="IPR004158">
    <property type="entry name" value="DUF247_pln"/>
</dbReference>
<protein>
    <submittedName>
        <fullName evidence="1">Putative ovule protein</fullName>
    </submittedName>
</protein>
<evidence type="ECO:0000313" key="1">
    <source>
        <dbReference type="EMBL" id="JAP19376.1"/>
    </source>
</evidence>
<dbReference type="PANTHER" id="PTHR31549">
    <property type="entry name" value="PROTEIN, PUTATIVE (DUF247)-RELATED-RELATED"/>
    <property type="match status" value="1"/>
</dbReference>
<reference evidence="1" key="1">
    <citation type="submission" date="2015-12" db="EMBL/GenBank/DDBJ databases">
        <title>Gene expression during late stages of embryo sac development: a critical building block for successful pollen-pistil interactions.</title>
        <authorList>
            <person name="Liu Y."/>
            <person name="Joly V."/>
            <person name="Sabar M."/>
            <person name="Matton D.P."/>
        </authorList>
    </citation>
    <scope>NUCLEOTIDE SEQUENCE</scope>
</reference>
<dbReference type="PANTHER" id="PTHR31549:SF190">
    <property type="entry name" value="UPF0481 PROTEIN-RELATED"/>
    <property type="match status" value="1"/>
</dbReference>